<dbReference type="PANTHER" id="PTHR43542:SF1">
    <property type="entry name" value="METHYLTRANSFERASE"/>
    <property type="match status" value="1"/>
</dbReference>
<dbReference type="InterPro" id="IPR002052">
    <property type="entry name" value="DNA_methylase_N6_adenine_CS"/>
</dbReference>
<feature type="compositionally biased region" description="Low complexity" evidence="3">
    <location>
        <begin position="23"/>
        <end position="38"/>
    </location>
</feature>
<dbReference type="NCBIfam" id="TIGR00095">
    <property type="entry name" value="16S rRNA (guanine(966)-N(2))-methyltransferase RsmD"/>
    <property type="match status" value="1"/>
</dbReference>
<dbReference type="Proteomes" id="UP000239709">
    <property type="component" value="Chromosome"/>
</dbReference>
<reference evidence="4 5" key="1">
    <citation type="submission" date="2018-03" db="EMBL/GenBank/DDBJ databases">
        <title>Genome sequencing of Ottowia sp.</title>
        <authorList>
            <person name="Kim S.-J."/>
            <person name="Heo J."/>
            <person name="Kwon S.-W."/>
        </authorList>
    </citation>
    <scope>NUCLEOTIDE SEQUENCE [LARGE SCALE GENOMIC DNA]</scope>
    <source>
        <strain evidence="4 5">KADR8-3</strain>
    </source>
</reference>
<feature type="region of interest" description="Disordered" evidence="3">
    <location>
        <begin position="1"/>
        <end position="45"/>
    </location>
</feature>
<dbReference type="KEGG" id="otk:C6570_08240"/>
<dbReference type="InterPro" id="IPR029063">
    <property type="entry name" value="SAM-dependent_MTases_sf"/>
</dbReference>
<gene>
    <name evidence="4" type="primary">rsmD</name>
    <name evidence="4" type="ORF">C6570_08240</name>
</gene>
<dbReference type="SUPFAM" id="SSF53335">
    <property type="entry name" value="S-adenosyl-L-methionine-dependent methyltransferases"/>
    <property type="match status" value="1"/>
</dbReference>
<dbReference type="GO" id="GO:0008168">
    <property type="term" value="F:methyltransferase activity"/>
    <property type="evidence" value="ECO:0007669"/>
    <property type="project" value="UniProtKB-KW"/>
</dbReference>
<accession>A0A2S0MEA0</accession>
<dbReference type="OrthoDB" id="9803017at2"/>
<evidence type="ECO:0000313" key="4">
    <source>
        <dbReference type="EMBL" id="AVO34224.1"/>
    </source>
</evidence>
<evidence type="ECO:0000256" key="3">
    <source>
        <dbReference type="SAM" id="MobiDB-lite"/>
    </source>
</evidence>
<dbReference type="RefSeq" id="WP_106702779.1">
    <property type="nucleotide sequence ID" value="NZ_CP027666.1"/>
</dbReference>
<dbReference type="PROSITE" id="PS00092">
    <property type="entry name" value="N6_MTASE"/>
    <property type="match status" value="1"/>
</dbReference>
<dbReference type="Gene3D" id="3.40.50.150">
    <property type="entry name" value="Vaccinia Virus protein VP39"/>
    <property type="match status" value="1"/>
</dbReference>
<dbReference type="GO" id="GO:0031167">
    <property type="term" value="P:rRNA methylation"/>
    <property type="evidence" value="ECO:0007669"/>
    <property type="project" value="InterPro"/>
</dbReference>
<evidence type="ECO:0000313" key="5">
    <source>
        <dbReference type="Proteomes" id="UP000239709"/>
    </source>
</evidence>
<keyword evidence="1 4" id="KW-0489">Methyltransferase</keyword>
<evidence type="ECO:0000256" key="1">
    <source>
        <dbReference type="ARBA" id="ARBA00022603"/>
    </source>
</evidence>
<dbReference type="Pfam" id="PF03602">
    <property type="entry name" value="Cons_hypoth95"/>
    <property type="match status" value="1"/>
</dbReference>
<organism evidence="4 5">
    <name type="scientific">Ottowia oryzae</name>
    <dbReference type="NCBI Taxonomy" id="2109914"/>
    <lineage>
        <taxon>Bacteria</taxon>
        <taxon>Pseudomonadati</taxon>
        <taxon>Pseudomonadota</taxon>
        <taxon>Betaproteobacteria</taxon>
        <taxon>Burkholderiales</taxon>
        <taxon>Comamonadaceae</taxon>
        <taxon>Ottowia</taxon>
    </lineage>
</organism>
<dbReference type="EMBL" id="CP027666">
    <property type="protein sequence ID" value="AVO34224.1"/>
    <property type="molecule type" value="Genomic_DNA"/>
</dbReference>
<keyword evidence="5" id="KW-1185">Reference proteome</keyword>
<proteinExistence type="predicted"/>
<keyword evidence="2 4" id="KW-0808">Transferase</keyword>
<dbReference type="InterPro" id="IPR004398">
    <property type="entry name" value="RNA_MeTrfase_RsmD"/>
</dbReference>
<evidence type="ECO:0000256" key="2">
    <source>
        <dbReference type="ARBA" id="ARBA00022679"/>
    </source>
</evidence>
<name>A0A2S0MEA0_9BURK</name>
<dbReference type="CDD" id="cd02440">
    <property type="entry name" value="AdoMet_MTases"/>
    <property type="match status" value="1"/>
</dbReference>
<sequence length="227" mass="23482">MPRPPKSSPSKPGTAARNTPQRGGAAAGKSLGAKASGAQSTGRHQVRIVGGQWRSRLLPVADAPGLRPTPDRVRETLFNWLGQDLGGWRCVDAFAGSGALGFEAASRGAVDVQMVERDPALVTALKAVRTQLGAEAVHVQRGDGVAALAALPAGSVDLVLLDPPFDSDVFERALQAAARAVGANGHVYLEAPRAWADAELAALGLVVKRHLKAGAVHAHWLRPSAAG</sequence>
<dbReference type="PANTHER" id="PTHR43542">
    <property type="entry name" value="METHYLTRANSFERASE"/>
    <property type="match status" value="1"/>
</dbReference>
<dbReference type="AlphaFoldDB" id="A0A2S0MEA0"/>
<dbReference type="GO" id="GO:0003676">
    <property type="term" value="F:nucleic acid binding"/>
    <property type="evidence" value="ECO:0007669"/>
    <property type="project" value="InterPro"/>
</dbReference>
<protein>
    <submittedName>
        <fullName evidence="4">16S rRNA (Guanine(966)-N(2))-methyltransferase RsmD</fullName>
    </submittedName>
</protein>